<dbReference type="Pfam" id="PF19291">
    <property type="entry name" value="TREH_N"/>
    <property type="match status" value="1"/>
</dbReference>
<keyword evidence="15" id="KW-1185">Reference proteome</keyword>
<dbReference type="FunFam" id="1.50.10.10:FF:000005">
    <property type="entry name" value="Glycosyl hydrolase, glucoamylase"/>
    <property type="match status" value="1"/>
</dbReference>
<evidence type="ECO:0000313" key="14">
    <source>
        <dbReference type="EMBL" id="GIF80610.1"/>
    </source>
</evidence>
<evidence type="ECO:0000256" key="11">
    <source>
        <dbReference type="ARBA" id="ARBA00060615"/>
    </source>
</evidence>
<evidence type="ECO:0000259" key="13">
    <source>
        <dbReference type="Pfam" id="PF19291"/>
    </source>
</evidence>
<dbReference type="InterPro" id="IPR011613">
    <property type="entry name" value="GH15-like"/>
</dbReference>
<dbReference type="Gene3D" id="1.50.10.10">
    <property type="match status" value="1"/>
</dbReference>
<evidence type="ECO:0000256" key="4">
    <source>
        <dbReference type="ARBA" id="ARBA00019905"/>
    </source>
</evidence>
<evidence type="ECO:0000256" key="2">
    <source>
        <dbReference type="ARBA" id="ARBA00006188"/>
    </source>
</evidence>
<feature type="domain" description="GH15-like" evidence="12">
    <location>
        <begin position="217"/>
        <end position="581"/>
    </location>
</feature>
<dbReference type="EC" id="3.2.1.28" evidence="3"/>
<protein>
    <recommendedName>
        <fullName evidence="4">Trehalase</fullName>
        <ecNumber evidence="3">3.2.1.28</ecNumber>
    </recommendedName>
    <alternativeName>
        <fullName evidence="8">Alpha,alpha-trehalase</fullName>
    </alternativeName>
    <alternativeName>
        <fullName evidence="9">Alpha,alpha-trehalose glucohydrolase</fullName>
    </alternativeName>
</protein>
<dbReference type="GO" id="GO:0004555">
    <property type="term" value="F:alpha,alpha-trehalase activity"/>
    <property type="evidence" value="ECO:0007669"/>
    <property type="project" value="UniProtKB-EC"/>
</dbReference>
<organism evidence="14 15">
    <name type="scientific">Catellatospora bangladeshensis</name>
    <dbReference type="NCBI Taxonomy" id="310355"/>
    <lineage>
        <taxon>Bacteria</taxon>
        <taxon>Bacillati</taxon>
        <taxon>Actinomycetota</taxon>
        <taxon>Actinomycetes</taxon>
        <taxon>Micromonosporales</taxon>
        <taxon>Micromonosporaceae</taxon>
        <taxon>Catellatospora</taxon>
    </lineage>
</organism>
<dbReference type="RefSeq" id="WP_203744395.1">
    <property type="nucleotide sequence ID" value="NZ_BONF01000010.1"/>
</dbReference>
<feature type="domain" description="Trehalase-like N-terminal" evidence="13">
    <location>
        <begin position="4"/>
        <end position="151"/>
    </location>
</feature>
<dbReference type="InterPro" id="IPR012341">
    <property type="entry name" value="6hp_glycosidase-like_sf"/>
</dbReference>
<comment type="pathway">
    <text evidence="11">Glycan degradation; trehalose degradation; D-glucose from alpha,alpha-trehalose: step 1/1.</text>
</comment>
<evidence type="ECO:0000256" key="9">
    <source>
        <dbReference type="ARBA" id="ARBA00031637"/>
    </source>
</evidence>
<evidence type="ECO:0000256" key="5">
    <source>
        <dbReference type="ARBA" id="ARBA00022801"/>
    </source>
</evidence>
<evidence type="ECO:0000259" key="12">
    <source>
        <dbReference type="Pfam" id="PF00723"/>
    </source>
</evidence>
<evidence type="ECO:0000313" key="15">
    <source>
        <dbReference type="Proteomes" id="UP000601223"/>
    </source>
</evidence>
<evidence type="ECO:0000256" key="6">
    <source>
        <dbReference type="ARBA" id="ARBA00023277"/>
    </source>
</evidence>
<dbReference type="SUPFAM" id="SSF48208">
    <property type="entry name" value="Six-hairpin glycosidases"/>
    <property type="match status" value="1"/>
</dbReference>
<evidence type="ECO:0000256" key="8">
    <source>
        <dbReference type="ARBA" id="ARBA00030473"/>
    </source>
</evidence>
<dbReference type="InterPro" id="IPR045582">
    <property type="entry name" value="Trehalase-like_N"/>
</dbReference>
<dbReference type="Pfam" id="PF00723">
    <property type="entry name" value="Glyco_hydro_15"/>
    <property type="match status" value="1"/>
</dbReference>
<dbReference type="PANTHER" id="PTHR31616">
    <property type="entry name" value="TREHALASE"/>
    <property type="match status" value="1"/>
</dbReference>
<evidence type="ECO:0000256" key="1">
    <source>
        <dbReference type="ARBA" id="ARBA00001576"/>
    </source>
</evidence>
<proteinExistence type="inferred from homology"/>
<keyword evidence="7" id="KW-0326">Glycosidase</keyword>
<evidence type="ECO:0000256" key="7">
    <source>
        <dbReference type="ARBA" id="ARBA00023295"/>
    </source>
</evidence>
<dbReference type="Proteomes" id="UP000601223">
    <property type="component" value="Unassembled WGS sequence"/>
</dbReference>
<comment type="caution">
    <text evidence="14">The sequence shown here is derived from an EMBL/GenBank/DDBJ whole genome shotgun (WGS) entry which is preliminary data.</text>
</comment>
<evidence type="ECO:0000256" key="10">
    <source>
        <dbReference type="ARBA" id="ARBA00053030"/>
    </source>
</evidence>
<name>A0A8J3JKI4_9ACTN</name>
<dbReference type="InterPro" id="IPR008928">
    <property type="entry name" value="6-hairpin_glycosidase_sf"/>
</dbReference>
<dbReference type="AlphaFoldDB" id="A0A8J3JKI4"/>
<keyword evidence="5" id="KW-0378">Hydrolase</keyword>
<evidence type="ECO:0000256" key="3">
    <source>
        <dbReference type="ARBA" id="ARBA00012757"/>
    </source>
</evidence>
<dbReference type="PANTHER" id="PTHR31616:SF0">
    <property type="entry name" value="GLUCAN 1,4-ALPHA-GLUCOSIDASE"/>
    <property type="match status" value="1"/>
</dbReference>
<dbReference type="EMBL" id="BONF01000010">
    <property type="protein sequence ID" value="GIF80610.1"/>
    <property type="molecule type" value="Genomic_DNA"/>
</dbReference>
<keyword evidence="6" id="KW-0119">Carbohydrate metabolism</keyword>
<comment type="cofactor">
    <cofactor evidence="10">
        <name>phosphate</name>
        <dbReference type="ChEBI" id="CHEBI:43474"/>
    </cofactor>
</comment>
<comment type="catalytic activity">
    <reaction evidence="1">
        <text>alpha,alpha-trehalose + H2O = alpha-D-glucose + beta-D-glucose</text>
        <dbReference type="Rhea" id="RHEA:32675"/>
        <dbReference type="ChEBI" id="CHEBI:15377"/>
        <dbReference type="ChEBI" id="CHEBI:15903"/>
        <dbReference type="ChEBI" id="CHEBI:16551"/>
        <dbReference type="ChEBI" id="CHEBI:17925"/>
        <dbReference type="EC" id="3.2.1.28"/>
    </reaction>
</comment>
<reference evidence="14 15" key="1">
    <citation type="submission" date="2021-01" db="EMBL/GenBank/DDBJ databases">
        <title>Whole genome shotgun sequence of Catellatospora bangladeshensis NBRC 107357.</title>
        <authorList>
            <person name="Komaki H."/>
            <person name="Tamura T."/>
        </authorList>
    </citation>
    <scope>NUCLEOTIDE SEQUENCE [LARGE SCALE GENOMIC DNA]</scope>
    <source>
        <strain evidence="14 15">NBRC 107357</strain>
    </source>
</reference>
<sequence length="597" mass="66787">MPLRIEDYAVIGDTQTAALVGRDGSIDWLCLPRFDSGAIFAALLGTPEHGRWQIAPATQVRAVRRRYRGDTLVLETEFDTDEGTVRLVDFMPPRGEAADVVRIVEGVSGRVPMRMDLRLRFDYGHVVPWVRRVDADLVAIAGPDAVWLRTPVALHGENLATVADFSVGAGFHVPFVLTWRESHLPTPHPVDPIVALEGTVSYWQEWIAACTYDGPWRDAVVRSLLTLKALTYGPTGGIVAAATTSLPEELGGVRNWDYRYCWLRDATITLQSLMYCGFVEEARSWRAWLLRAIAGDPSKLQIMYGVAGERLLTERIAEWLPGYCGSPVRIGNAASEQFQLDVYGEVMDALHQARKAGIEHEQPSWDLQLALMSFLSDNWTRPDDGIWEVRGGSQQFTHSKLMAWVAADRSVKAVEQFGRTGPVARWRELRDEIARDILTHGFDARRNTFTQFYGSTELDASLLMMPLVGFLPATDPRVRGTVAAIERELLQDGFVQRYTQRPENLVDGLPPGEGAFLACTFWLAQNYALMGRVGEARELFERMLDLRNDVGLLAEEYDPDARRLVGNFPQAFSHVPLIDTARHLTDAAGPAENRPRE</sequence>
<comment type="similarity">
    <text evidence="2">Belongs to the glycosyl hydrolase 15 family.</text>
</comment>
<gene>
    <name evidence="14" type="ORF">Cba03nite_19590</name>
</gene>
<accession>A0A8J3JKI4</accession>
<dbReference type="GO" id="GO:0005993">
    <property type="term" value="P:trehalose catabolic process"/>
    <property type="evidence" value="ECO:0007669"/>
    <property type="project" value="UniProtKB-ARBA"/>
</dbReference>